<gene>
    <name evidence="10" type="ORF">TorRG33x02_225830</name>
</gene>
<organism evidence="10 11">
    <name type="scientific">Trema orientale</name>
    <name type="common">Charcoal tree</name>
    <name type="synonym">Celtis orientalis</name>
    <dbReference type="NCBI Taxonomy" id="63057"/>
    <lineage>
        <taxon>Eukaryota</taxon>
        <taxon>Viridiplantae</taxon>
        <taxon>Streptophyta</taxon>
        <taxon>Embryophyta</taxon>
        <taxon>Tracheophyta</taxon>
        <taxon>Spermatophyta</taxon>
        <taxon>Magnoliopsida</taxon>
        <taxon>eudicotyledons</taxon>
        <taxon>Gunneridae</taxon>
        <taxon>Pentapetalae</taxon>
        <taxon>rosids</taxon>
        <taxon>fabids</taxon>
        <taxon>Rosales</taxon>
        <taxon>Cannabaceae</taxon>
        <taxon>Trema</taxon>
    </lineage>
</organism>
<keyword evidence="11" id="KW-1185">Reference proteome</keyword>
<keyword evidence="5" id="KW-0804">Transcription</keyword>
<dbReference type="Gene3D" id="1.10.10.60">
    <property type="entry name" value="Homeodomain-like"/>
    <property type="match status" value="2"/>
</dbReference>
<feature type="domain" description="HTH myb-type" evidence="9">
    <location>
        <begin position="62"/>
        <end position="116"/>
    </location>
</feature>
<proteinExistence type="predicted"/>
<feature type="domain" description="Myb-like" evidence="8">
    <location>
        <begin position="62"/>
        <end position="112"/>
    </location>
</feature>
<evidence type="ECO:0000259" key="8">
    <source>
        <dbReference type="PROSITE" id="PS50090"/>
    </source>
</evidence>
<dbReference type="Pfam" id="PF00249">
    <property type="entry name" value="Myb_DNA-binding"/>
    <property type="match status" value="2"/>
</dbReference>
<comment type="subcellular location">
    <subcellularLocation>
        <location evidence="1">Nucleus</location>
    </subcellularLocation>
</comment>
<dbReference type="FunCoup" id="A0A2P5E7V9">
    <property type="interactions" value="1"/>
</dbReference>
<dbReference type="STRING" id="63057.A0A2P5E7V9"/>
<evidence type="ECO:0000256" key="6">
    <source>
        <dbReference type="ARBA" id="ARBA00023242"/>
    </source>
</evidence>
<dbReference type="InterPro" id="IPR017930">
    <property type="entry name" value="Myb_dom"/>
</dbReference>
<protein>
    <submittedName>
        <fullName evidence="10">GAMYB transcription factor</fullName>
    </submittedName>
</protein>
<dbReference type="CDD" id="cd00167">
    <property type="entry name" value="SANT"/>
    <property type="match status" value="2"/>
</dbReference>
<dbReference type="SUPFAM" id="SSF46689">
    <property type="entry name" value="Homeodomain-like"/>
    <property type="match status" value="1"/>
</dbReference>
<feature type="region of interest" description="Disordered" evidence="7">
    <location>
        <begin position="119"/>
        <end position="141"/>
    </location>
</feature>
<dbReference type="SMART" id="SM00717">
    <property type="entry name" value="SANT"/>
    <property type="match status" value="2"/>
</dbReference>
<dbReference type="AlphaFoldDB" id="A0A2P5E7V9"/>
<sequence length="307" mass="34736">MGRKPCCEKEGLNRGAWSAMEDKILADYIKIHGEGKWRDLPQRAGLKRCGKSCRLRWLNYLRPNIRRGNISTDEEDLIVRLHKLLGNRWALIAGRLPGRTDNEIKNYWNTNLRKRVLDNNSIKGQSSSEEPVKPATERTQLTAQHSSCHVIRTKAVRCSKVVVPSLLLLDDKYQNMTGQSQHSAPLKKISDQSKSSPTTTTTSSSDHNVNSSDFLFDFDIDEFLVSNDIVLDPDNVVDNHRAAKDRHGEIINGIDQIGGCFDDIHEYFSVSNRFDQVPQGLDVDLNEISCFGNPGGEDYQRRIGAWD</sequence>
<dbReference type="PANTHER" id="PTHR47999">
    <property type="entry name" value="TRANSCRIPTION FACTOR MYB8-RELATED-RELATED"/>
    <property type="match status" value="1"/>
</dbReference>
<evidence type="ECO:0000256" key="5">
    <source>
        <dbReference type="ARBA" id="ARBA00023163"/>
    </source>
</evidence>
<evidence type="ECO:0000256" key="1">
    <source>
        <dbReference type="ARBA" id="ARBA00004123"/>
    </source>
</evidence>
<dbReference type="EMBL" id="JXTC01000212">
    <property type="protein sequence ID" value="PON81629.1"/>
    <property type="molecule type" value="Genomic_DNA"/>
</dbReference>
<dbReference type="PANTHER" id="PTHR47999:SF96">
    <property type="entry name" value="TRANSCRIPTION REPRESSOR MYB6-LIKE"/>
    <property type="match status" value="1"/>
</dbReference>
<dbReference type="FunFam" id="1.10.10.60:FF:000015">
    <property type="entry name" value="Transcription factor RAX3"/>
    <property type="match status" value="1"/>
</dbReference>
<evidence type="ECO:0000256" key="3">
    <source>
        <dbReference type="ARBA" id="ARBA00023015"/>
    </source>
</evidence>
<dbReference type="PROSITE" id="PS50090">
    <property type="entry name" value="MYB_LIKE"/>
    <property type="match status" value="2"/>
</dbReference>
<feature type="region of interest" description="Disordered" evidence="7">
    <location>
        <begin position="178"/>
        <end position="207"/>
    </location>
</feature>
<keyword evidence="4" id="KW-0238">DNA-binding</keyword>
<reference evidence="11" key="1">
    <citation type="submission" date="2016-06" db="EMBL/GenBank/DDBJ databases">
        <title>Parallel loss of symbiosis genes in relatives of nitrogen-fixing non-legume Parasponia.</title>
        <authorList>
            <person name="Van Velzen R."/>
            <person name="Holmer R."/>
            <person name="Bu F."/>
            <person name="Rutten L."/>
            <person name="Van Zeijl A."/>
            <person name="Liu W."/>
            <person name="Santuari L."/>
            <person name="Cao Q."/>
            <person name="Sharma T."/>
            <person name="Shen D."/>
            <person name="Roswanjaya Y."/>
            <person name="Wardhani T."/>
            <person name="Kalhor M.S."/>
            <person name="Jansen J."/>
            <person name="Van den Hoogen J."/>
            <person name="Gungor B."/>
            <person name="Hartog M."/>
            <person name="Hontelez J."/>
            <person name="Verver J."/>
            <person name="Yang W.-C."/>
            <person name="Schijlen E."/>
            <person name="Repin R."/>
            <person name="Schilthuizen M."/>
            <person name="Schranz E."/>
            <person name="Heidstra R."/>
            <person name="Miyata K."/>
            <person name="Fedorova E."/>
            <person name="Kohlen W."/>
            <person name="Bisseling T."/>
            <person name="Smit S."/>
            <person name="Geurts R."/>
        </authorList>
    </citation>
    <scope>NUCLEOTIDE SEQUENCE [LARGE SCALE GENOMIC DNA]</scope>
    <source>
        <strain evidence="11">cv. RG33-2</strain>
    </source>
</reference>
<keyword evidence="3" id="KW-0805">Transcription regulation</keyword>
<name>A0A2P5E7V9_TREOI</name>
<dbReference type="InterPro" id="IPR001005">
    <property type="entry name" value="SANT/Myb"/>
</dbReference>
<accession>A0A2P5E7V9</accession>
<feature type="domain" description="HTH myb-type" evidence="9">
    <location>
        <begin position="9"/>
        <end position="61"/>
    </location>
</feature>
<dbReference type="Proteomes" id="UP000237000">
    <property type="component" value="Unassembled WGS sequence"/>
</dbReference>
<dbReference type="InterPro" id="IPR009057">
    <property type="entry name" value="Homeodomain-like_sf"/>
</dbReference>
<keyword evidence="2" id="KW-0677">Repeat</keyword>
<feature type="domain" description="Myb-like" evidence="8">
    <location>
        <begin position="9"/>
        <end position="61"/>
    </location>
</feature>
<feature type="compositionally biased region" description="Low complexity" evidence="7">
    <location>
        <begin position="192"/>
        <end position="207"/>
    </location>
</feature>
<feature type="compositionally biased region" description="Polar residues" evidence="7">
    <location>
        <begin position="119"/>
        <end position="129"/>
    </location>
</feature>
<evidence type="ECO:0000256" key="7">
    <source>
        <dbReference type="SAM" id="MobiDB-lite"/>
    </source>
</evidence>
<evidence type="ECO:0000313" key="10">
    <source>
        <dbReference type="EMBL" id="PON81629.1"/>
    </source>
</evidence>
<dbReference type="GO" id="GO:0003677">
    <property type="term" value="F:DNA binding"/>
    <property type="evidence" value="ECO:0007669"/>
    <property type="project" value="UniProtKB-KW"/>
</dbReference>
<keyword evidence="6" id="KW-0539">Nucleus</keyword>
<evidence type="ECO:0000259" key="9">
    <source>
        <dbReference type="PROSITE" id="PS51294"/>
    </source>
</evidence>
<dbReference type="PROSITE" id="PS51294">
    <property type="entry name" value="HTH_MYB"/>
    <property type="match status" value="2"/>
</dbReference>
<dbReference type="GO" id="GO:0005634">
    <property type="term" value="C:nucleus"/>
    <property type="evidence" value="ECO:0007669"/>
    <property type="project" value="UniProtKB-SubCell"/>
</dbReference>
<dbReference type="InParanoid" id="A0A2P5E7V9"/>
<evidence type="ECO:0000256" key="2">
    <source>
        <dbReference type="ARBA" id="ARBA00022737"/>
    </source>
</evidence>
<evidence type="ECO:0000313" key="11">
    <source>
        <dbReference type="Proteomes" id="UP000237000"/>
    </source>
</evidence>
<evidence type="ECO:0000256" key="4">
    <source>
        <dbReference type="ARBA" id="ARBA00023125"/>
    </source>
</evidence>
<dbReference type="InterPro" id="IPR015495">
    <property type="entry name" value="Myb_TF_plants"/>
</dbReference>
<comment type="caution">
    <text evidence="10">The sequence shown here is derived from an EMBL/GenBank/DDBJ whole genome shotgun (WGS) entry which is preliminary data.</text>
</comment>
<dbReference type="OrthoDB" id="1137871at2759"/>